<dbReference type="InParanoid" id="H3HDH7"/>
<reference evidence="12" key="1">
    <citation type="journal article" date="2006" name="Science">
        <title>Phytophthora genome sequences uncover evolutionary origins and mechanisms of pathogenesis.</title>
        <authorList>
            <person name="Tyler B.M."/>
            <person name="Tripathy S."/>
            <person name="Zhang X."/>
            <person name="Dehal P."/>
            <person name="Jiang R.H."/>
            <person name="Aerts A."/>
            <person name="Arredondo F.D."/>
            <person name="Baxter L."/>
            <person name="Bensasson D."/>
            <person name="Beynon J.L."/>
            <person name="Chapman J."/>
            <person name="Damasceno C.M."/>
            <person name="Dorrance A.E."/>
            <person name="Dou D."/>
            <person name="Dickerman A.W."/>
            <person name="Dubchak I.L."/>
            <person name="Garbelotto M."/>
            <person name="Gijzen M."/>
            <person name="Gordon S.G."/>
            <person name="Govers F."/>
            <person name="Grunwald N.J."/>
            <person name="Huang W."/>
            <person name="Ivors K.L."/>
            <person name="Jones R.W."/>
            <person name="Kamoun S."/>
            <person name="Krampis K."/>
            <person name="Lamour K.H."/>
            <person name="Lee M.K."/>
            <person name="McDonald W.H."/>
            <person name="Medina M."/>
            <person name="Meijer H.J."/>
            <person name="Nordberg E.K."/>
            <person name="Maclean D.J."/>
            <person name="Ospina-Giraldo M.D."/>
            <person name="Morris P.F."/>
            <person name="Phuntumart V."/>
            <person name="Putnam N.H."/>
            <person name="Rash S."/>
            <person name="Rose J.K."/>
            <person name="Sakihama Y."/>
            <person name="Salamov A.A."/>
            <person name="Savidor A."/>
            <person name="Scheuring C.F."/>
            <person name="Smith B.M."/>
            <person name="Sobral B.W."/>
            <person name="Terry A."/>
            <person name="Torto-Alalibo T.A."/>
            <person name="Win J."/>
            <person name="Xu Z."/>
            <person name="Zhang H."/>
            <person name="Grigoriev I.V."/>
            <person name="Rokhsar D.S."/>
            <person name="Boore J.L."/>
        </authorList>
    </citation>
    <scope>NUCLEOTIDE SEQUENCE [LARGE SCALE GENOMIC DNA]</scope>
    <source>
        <strain evidence="12">Pr102</strain>
    </source>
</reference>
<dbReference type="RefSeq" id="XP_067744301.1">
    <property type="nucleotide sequence ID" value="XM_067892419.1"/>
</dbReference>
<evidence type="ECO:0000256" key="8">
    <source>
        <dbReference type="ARBA" id="ARBA00023170"/>
    </source>
</evidence>
<dbReference type="VEuPathDB" id="FungiDB:KRP22_12244"/>
<keyword evidence="9" id="KW-0325">Glycoprotein</keyword>
<evidence type="ECO:0000256" key="2">
    <source>
        <dbReference type="ARBA" id="ARBA00022614"/>
    </source>
</evidence>
<dbReference type="InterPro" id="IPR032675">
    <property type="entry name" value="LRR_dom_sf"/>
</dbReference>
<comment type="subcellular location">
    <subcellularLocation>
        <location evidence="1">Membrane</location>
        <topology evidence="1">Single-pass membrane protein</topology>
    </subcellularLocation>
</comment>
<evidence type="ECO:0000256" key="10">
    <source>
        <dbReference type="SAM" id="SignalP"/>
    </source>
</evidence>
<organism evidence="11 12">
    <name type="scientific">Phytophthora ramorum</name>
    <name type="common">Sudden oak death agent</name>
    <dbReference type="NCBI Taxonomy" id="164328"/>
    <lineage>
        <taxon>Eukaryota</taxon>
        <taxon>Sar</taxon>
        <taxon>Stramenopiles</taxon>
        <taxon>Oomycota</taxon>
        <taxon>Peronosporomycetes</taxon>
        <taxon>Peronosporales</taxon>
        <taxon>Peronosporaceae</taxon>
        <taxon>Phytophthora</taxon>
    </lineage>
</organism>
<evidence type="ECO:0000256" key="5">
    <source>
        <dbReference type="ARBA" id="ARBA00022737"/>
    </source>
</evidence>
<evidence type="ECO:0000256" key="6">
    <source>
        <dbReference type="ARBA" id="ARBA00022989"/>
    </source>
</evidence>
<feature type="signal peptide" evidence="10">
    <location>
        <begin position="1"/>
        <end position="21"/>
    </location>
</feature>
<dbReference type="Pfam" id="PF13855">
    <property type="entry name" value="LRR_8"/>
    <property type="match status" value="1"/>
</dbReference>
<keyword evidence="12" id="KW-1185">Reference proteome</keyword>
<name>H3HDH7_PHYRM</name>
<dbReference type="PANTHER" id="PTHR47986">
    <property type="entry name" value="OSJNBA0070M12.3 PROTEIN"/>
    <property type="match status" value="1"/>
</dbReference>
<dbReference type="PANTHER" id="PTHR47986:SF34">
    <property type="entry name" value="RECEPTOR-LIKE KINASE TMK2"/>
    <property type="match status" value="1"/>
</dbReference>
<dbReference type="STRING" id="164328.H3HDH7"/>
<proteinExistence type="predicted"/>
<dbReference type="AlphaFoldDB" id="H3HDH7"/>
<dbReference type="SUPFAM" id="SSF52058">
    <property type="entry name" value="L domain-like"/>
    <property type="match status" value="1"/>
</dbReference>
<dbReference type="InterPro" id="IPR052422">
    <property type="entry name" value="Auxin_Ser/Thr_Kinase"/>
</dbReference>
<accession>H3HDH7</accession>
<dbReference type="FunFam" id="3.80.10.10:FF:000041">
    <property type="entry name" value="LRR receptor-like serine/threonine-protein kinase ERECTA"/>
    <property type="match status" value="1"/>
</dbReference>
<feature type="chain" id="PRO_5003588433" description="Leucine-rich repeat-containing N-terminal plant-type domain-containing protein" evidence="10">
    <location>
        <begin position="22"/>
        <end position="184"/>
    </location>
</feature>
<dbReference type="Proteomes" id="UP000005238">
    <property type="component" value="Unassembled WGS sequence"/>
</dbReference>
<dbReference type="OMA" id="WATHGQR"/>
<dbReference type="EnsemblProtists" id="Phyra96164">
    <property type="protein sequence ID" value="Phyra96164"/>
    <property type="gene ID" value="Phyra96164"/>
</dbReference>
<dbReference type="eggNOG" id="ENOG502S3S0">
    <property type="taxonomic scope" value="Eukaryota"/>
</dbReference>
<evidence type="ECO:0000256" key="4">
    <source>
        <dbReference type="ARBA" id="ARBA00022729"/>
    </source>
</evidence>
<evidence type="ECO:0000313" key="12">
    <source>
        <dbReference type="Proteomes" id="UP000005238"/>
    </source>
</evidence>
<sequence length="184" mass="20655">MRWRVGVSVFFLVLWVTRTQAITRNERGALKLLFWATHGQRWAATWDIQNEHSDPCLDNWYGIVCDRNGRIRSIRLANNNLVGVLPLEFPRKGLSGLQELDLSSNFLTGYVPATLSRFSAIRTLRLDGNHFVGVIPASLAELTKLEFLELQENDFDPANANGGVLPAAVQQLTDSEGQHCHIIS</sequence>
<dbReference type="HOGENOM" id="CLU_1471004_0_0_1"/>
<reference evidence="11" key="2">
    <citation type="submission" date="2015-06" db="UniProtKB">
        <authorList>
            <consortium name="EnsemblProtists"/>
        </authorList>
    </citation>
    <scope>IDENTIFICATION</scope>
    <source>
        <strain evidence="11">Pr102</strain>
    </source>
</reference>
<keyword evidence="3" id="KW-0812">Transmembrane</keyword>
<dbReference type="Gene3D" id="3.80.10.10">
    <property type="entry name" value="Ribonuclease Inhibitor"/>
    <property type="match status" value="1"/>
</dbReference>
<keyword evidence="8" id="KW-0675">Receptor</keyword>
<dbReference type="OrthoDB" id="776842at2759"/>
<keyword evidence="6" id="KW-1133">Transmembrane helix</keyword>
<dbReference type="EMBL" id="DS566063">
    <property type="status" value="NOT_ANNOTATED_CDS"/>
    <property type="molecule type" value="Genomic_DNA"/>
</dbReference>
<protein>
    <recommendedName>
        <fullName evidence="13">Leucine-rich repeat-containing N-terminal plant-type domain-containing protein</fullName>
    </recommendedName>
</protein>
<dbReference type="VEuPathDB" id="FungiDB:KRP23_7142"/>
<evidence type="ECO:0000256" key="1">
    <source>
        <dbReference type="ARBA" id="ARBA00004167"/>
    </source>
</evidence>
<keyword evidence="4 10" id="KW-0732">Signal</keyword>
<evidence type="ECO:0000256" key="7">
    <source>
        <dbReference type="ARBA" id="ARBA00023136"/>
    </source>
</evidence>
<keyword evidence="2" id="KW-0433">Leucine-rich repeat</keyword>
<evidence type="ECO:0000256" key="3">
    <source>
        <dbReference type="ARBA" id="ARBA00022692"/>
    </source>
</evidence>
<dbReference type="GeneID" id="94228218"/>
<evidence type="ECO:0008006" key="13">
    <source>
        <dbReference type="Google" id="ProtNLM"/>
    </source>
</evidence>
<evidence type="ECO:0000313" key="11">
    <source>
        <dbReference type="EnsemblProtists" id="Phyra96164"/>
    </source>
</evidence>
<evidence type="ECO:0000256" key="9">
    <source>
        <dbReference type="ARBA" id="ARBA00023180"/>
    </source>
</evidence>
<keyword evidence="5" id="KW-0677">Repeat</keyword>
<dbReference type="GO" id="GO:0016020">
    <property type="term" value="C:membrane"/>
    <property type="evidence" value="ECO:0007669"/>
    <property type="project" value="UniProtKB-SubCell"/>
</dbReference>
<dbReference type="InterPro" id="IPR001611">
    <property type="entry name" value="Leu-rich_rpt"/>
</dbReference>
<keyword evidence="7" id="KW-0472">Membrane</keyword>